<gene>
    <name evidence="5" type="ORF">BN1232_05945</name>
</gene>
<dbReference type="PROSITE" id="PS00198">
    <property type="entry name" value="4FE4S_FER_1"/>
    <property type="match status" value="1"/>
</dbReference>
<dbReference type="AlphaFoldDB" id="A0A0E4H288"/>
<dbReference type="PANTHER" id="PTHR43193:SF2">
    <property type="entry name" value="POLYFERREDOXIN PROTEIN FWDF"/>
    <property type="match status" value="1"/>
</dbReference>
<accession>A0A0E4H288</accession>
<feature type="domain" description="4Fe-4S ferredoxin-type" evidence="4">
    <location>
        <begin position="41"/>
        <end position="70"/>
    </location>
</feature>
<feature type="domain" description="4Fe-4S ferredoxin-type" evidence="4">
    <location>
        <begin position="7"/>
        <end position="37"/>
    </location>
</feature>
<keyword evidence="2" id="KW-0408">Iron</keyword>
<name>A0A0E4H288_MYCLN</name>
<dbReference type="SUPFAM" id="SSF54862">
    <property type="entry name" value="4Fe-4S ferredoxins"/>
    <property type="match status" value="1"/>
</dbReference>
<dbReference type="PANTHER" id="PTHR43193">
    <property type="match status" value="1"/>
</dbReference>
<sequence>MSGTRRGHFYIDDTCIGCGACEHSCPGRVDAISKKADDFLGRFVIDLDECIDCGKCVPLCPVDCIHDGRVEAAFVPDNGYTKIGKLYDWAARKDS</sequence>
<protein>
    <submittedName>
        <fullName evidence="5">Ferredoxin</fullName>
    </submittedName>
</protein>
<proteinExistence type="predicted"/>
<dbReference type="GO" id="GO:0051536">
    <property type="term" value="F:iron-sulfur cluster binding"/>
    <property type="evidence" value="ECO:0007669"/>
    <property type="project" value="UniProtKB-KW"/>
</dbReference>
<dbReference type="InterPro" id="IPR052977">
    <property type="entry name" value="Polyferredoxin-like_ET"/>
</dbReference>
<evidence type="ECO:0000313" key="6">
    <source>
        <dbReference type="Proteomes" id="UP000199251"/>
    </source>
</evidence>
<dbReference type="Pfam" id="PF14697">
    <property type="entry name" value="Fer4_21"/>
    <property type="match status" value="1"/>
</dbReference>
<dbReference type="Gene3D" id="3.30.70.20">
    <property type="match status" value="1"/>
</dbReference>
<dbReference type="Proteomes" id="UP000199251">
    <property type="component" value="Unassembled WGS sequence"/>
</dbReference>
<dbReference type="PROSITE" id="PS51379">
    <property type="entry name" value="4FE4S_FER_2"/>
    <property type="match status" value="2"/>
</dbReference>
<reference evidence="5 6" key="1">
    <citation type="submission" date="2015-03" db="EMBL/GenBank/DDBJ databases">
        <authorList>
            <person name="Urmite Genomes"/>
        </authorList>
    </citation>
    <scope>NUCLEOTIDE SEQUENCE [LARGE SCALE GENOMIC DNA]</scope>
    <source>
        <strain evidence="5 6">CSUR P1491</strain>
    </source>
</reference>
<dbReference type="EMBL" id="CTEE01000002">
    <property type="protein sequence ID" value="CQD23933.1"/>
    <property type="molecule type" value="Genomic_DNA"/>
</dbReference>
<dbReference type="GO" id="GO:0046872">
    <property type="term" value="F:metal ion binding"/>
    <property type="evidence" value="ECO:0007669"/>
    <property type="project" value="UniProtKB-KW"/>
</dbReference>
<evidence type="ECO:0000259" key="4">
    <source>
        <dbReference type="PROSITE" id="PS51379"/>
    </source>
</evidence>
<evidence type="ECO:0000256" key="1">
    <source>
        <dbReference type="ARBA" id="ARBA00022723"/>
    </source>
</evidence>
<dbReference type="InterPro" id="IPR017896">
    <property type="entry name" value="4Fe4S_Fe-S-bd"/>
</dbReference>
<evidence type="ECO:0000256" key="3">
    <source>
        <dbReference type="ARBA" id="ARBA00023014"/>
    </source>
</evidence>
<dbReference type="InterPro" id="IPR017900">
    <property type="entry name" value="4Fe4S_Fe_S_CS"/>
</dbReference>
<keyword evidence="1" id="KW-0479">Metal-binding</keyword>
<dbReference type="STRING" id="141349.BN1232_05945"/>
<evidence type="ECO:0000256" key="2">
    <source>
        <dbReference type="ARBA" id="ARBA00023004"/>
    </source>
</evidence>
<dbReference type="OrthoDB" id="9770306at2"/>
<dbReference type="RefSeq" id="WP_007172277.1">
    <property type="nucleotide sequence ID" value="NZ_CTEE01000002.1"/>
</dbReference>
<evidence type="ECO:0000313" key="5">
    <source>
        <dbReference type="EMBL" id="CQD23933.1"/>
    </source>
</evidence>
<organism evidence="5 6">
    <name type="scientific">Mycobacterium lentiflavum</name>
    <dbReference type="NCBI Taxonomy" id="141349"/>
    <lineage>
        <taxon>Bacteria</taxon>
        <taxon>Bacillati</taxon>
        <taxon>Actinomycetota</taxon>
        <taxon>Actinomycetes</taxon>
        <taxon>Mycobacteriales</taxon>
        <taxon>Mycobacteriaceae</taxon>
        <taxon>Mycobacterium</taxon>
        <taxon>Mycobacterium simiae complex</taxon>
    </lineage>
</organism>
<keyword evidence="3" id="KW-0411">Iron-sulfur</keyword>